<reference evidence="2 3" key="1">
    <citation type="submission" date="2022-06" db="EMBL/GenBank/DDBJ databases">
        <title>Genomic Encyclopedia of Type Strains, Phase I: the one thousand microbial genomes (KMG-I) project.</title>
        <authorList>
            <person name="Kyrpides N."/>
        </authorList>
    </citation>
    <scope>NUCLEOTIDE SEQUENCE [LARGE SCALE GENOMIC DNA]</scope>
    <source>
        <strain evidence="2 3">DSM 43889</strain>
    </source>
</reference>
<comment type="caution">
    <text evidence="2">The sequence shown here is derived from an EMBL/GenBank/DDBJ whole genome shotgun (WGS) entry which is preliminary data.</text>
</comment>
<evidence type="ECO:0000313" key="2">
    <source>
        <dbReference type="EMBL" id="MCP2333276.1"/>
    </source>
</evidence>
<proteinExistence type="predicted"/>
<feature type="compositionally biased region" description="Pro residues" evidence="1">
    <location>
        <begin position="49"/>
        <end position="65"/>
    </location>
</feature>
<sequence length="332" mass="33796">MVRVASTATAARRGRLLRAIGLRVLAAGGLVVGAWLGTSVTASAEEFTPPAPGAAPLPSHPPPVPAASHTVEDRIVAATRAFEERLRGLPDRIQGLQPDLPPLEPVPVDFVTAPPAREPGPALPWEGGSAEEAPPVAPTVPEVFLTARPGVPDDPSPDELVDQGEHGTPPAASQCGAAEDGTASPSGDPSTDPEQERTATEEEAVSGHADGGSAPSPAHAGFTADPVRREAQQAGRARHSPSPGVPSSADGSTAGEDAHPDTPGPPGEPASRPAHAISPASSAVGHDGGYRTITAMLTFTPDLDEPTLVRVSRLEDMSPSTHLARRPAPSPD</sequence>
<evidence type="ECO:0008006" key="4">
    <source>
        <dbReference type="Google" id="ProtNLM"/>
    </source>
</evidence>
<keyword evidence="3" id="KW-1185">Reference proteome</keyword>
<evidence type="ECO:0000313" key="3">
    <source>
        <dbReference type="Proteomes" id="UP000791080"/>
    </source>
</evidence>
<protein>
    <recommendedName>
        <fullName evidence="4">Secreted protein</fullName>
    </recommendedName>
</protein>
<organism evidence="2 3">
    <name type="scientific">Actinoalloteichus caeruleus DSM 43889</name>
    <dbReference type="NCBI Taxonomy" id="1120930"/>
    <lineage>
        <taxon>Bacteria</taxon>
        <taxon>Bacillati</taxon>
        <taxon>Actinomycetota</taxon>
        <taxon>Actinomycetes</taxon>
        <taxon>Pseudonocardiales</taxon>
        <taxon>Pseudonocardiaceae</taxon>
        <taxon>Actinoalloteichus</taxon>
        <taxon>Actinoalloteichus cyanogriseus</taxon>
    </lineage>
</organism>
<evidence type="ECO:0000256" key="1">
    <source>
        <dbReference type="SAM" id="MobiDB-lite"/>
    </source>
</evidence>
<accession>A0ABT1JL87</accession>
<name>A0ABT1JL87_ACTCY</name>
<dbReference type="Proteomes" id="UP000791080">
    <property type="component" value="Unassembled WGS sequence"/>
</dbReference>
<dbReference type="EMBL" id="AUBJ02000001">
    <property type="protein sequence ID" value="MCP2333276.1"/>
    <property type="molecule type" value="Genomic_DNA"/>
</dbReference>
<gene>
    <name evidence="2" type="ORF">G443_003546</name>
</gene>
<feature type="region of interest" description="Disordered" evidence="1">
    <location>
        <begin position="112"/>
        <end position="288"/>
    </location>
</feature>
<feature type="compositionally biased region" description="Low complexity" evidence="1">
    <location>
        <begin position="130"/>
        <end position="143"/>
    </location>
</feature>
<feature type="region of interest" description="Disordered" evidence="1">
    <location>
        <begin position="310"/>
        <end position="332"/>
    </location>
</feature>
<feature type="region of interest" description="Disordered" evidence="1">
    <location>
        <begin position="47"/>
        <end position="66"/>
    </location>
</feature>